<protein>
    <recommendedName>
        <fullName evidence="6">Mitochondrial inner membrane protease ATP23</fullName>
        <ecNumber evidence="6">3.4.24.-</ecNumber>
    </recommendedName>
</protein>
<dbReference type="EC" id="3.4.24.-" evidence="6"/>
<dbReference type="GO" id="GO:0005739">
    <property type="term" value="C:mitochondrion"/>
    <property type="evidence" value="ECO:0007669"/>
    <property type="project" value="GOC"/>
</dbReference>
<dbReference type="GO" id="GO:0004222">
    <property type="term" value="F:metalloendopeptidase activity"/>
    <property type="evidence" value="ECO:0007669"/>
    <property type="project" value="InterPro"/>
</dbReference>
<dbReference type="PANTHER" id="PTHR21711">
    <property type="entry name" value="MITOCHONDRIAL INNER MEMBRANE PROTEASE"/>
    <property type="match status" value="1"/>
</dbReference>
<sequence>MAATEERRGRDGGDSQAEPSRTDRPSFESDTRGYQYFPERFKRNDERGSWYETLFTSQGKCESMLQVALQNPIAKVLLEALKETGCPMVKERHFSCEECTRKVAGGFDSETCQLVLCKNVISNQSLMNRVVNHELIHAYDHCRGQVDWFGSMDHLACSEIRAANLSGECSFFNELSRLNFGFKKHHQACARRHALRSVMAVRQVSWVEVKSSIDRVLQRCLNDLEPFGCIPSTKCRADHALRTLQNRTRYYANL</sequence>
<feature type="compositionally biased region" description="Basic and acidic residues" evidence="7">
    <location>
        <begin position="20"/>
        <end position="31"/>
    </location>
</feature>
<evidence type="ECO:0000313" key="8">
    <source>
        <dbReference type="Ensembl" id="ENSEBUP00000015402.1"/>
    </source>
</evidence>
<keyword evidence="9" id="KW-1185">Reference proteome</keyword>
<organism evidence="8 9">
    <name type="scientific">Eptatretus burgeri</name>
    <name type="common">Inshore hagfish</name>
    <dbReference type="NCBI Taxonomy" id="7764"/>
    <lineage>
        <taxon>Eukaryota</taxon>
        <taxon>Metazoa</taxon>
        <taxon>Chordata</taxon>
        <taxon>Craniata</taxon>
        <taxon>Vertebrata</taxon>
        <taxon>Cyclostomata</taxon>
        <taxon>Myxini</taxon>
        <taxon>Myxiniformes</taxon>
        <taxon>Myxinidae</taxon>
        <taxon>Eptatretinae</taxon>
        <taxon>Eptatretus</taxon>
    </lineage>
</organism>
<reference evidence="8" key="2">
    <citation type="submission" date="2025-09" db="UniProtKB">
        <authorList>
            <consortium name="Ensembl"/>
        </authorList>
    </citation>
    <scope>IDENTIFICATION</scope>
</reference>
<keyword evidence="4 6" id="KW-0378">Hydrolase</keyword>
<dbReference type="OMA" id="EAHQNCV"/>
<dbReference type="PANTHER" id="PTHR21711:SF0">
    <property type="entry name" value="MITOCHONDRIAL INNER MEMBRANE PROTEASE ATP23 HOMOLOG"/>
    <property type="match status" value="1"/>
</dbReference>
<evidence type="ECO:0000256" key="5">
    <source>
        <dbReference type="ARBA" id="ARBA00023049"/>
    </source>
</evidence>
<comment type="similarity">
    <text evidence="1 6">Belongs to the peptidase M76 family.</text>
</comment>
<dbReference type="Proteomes" id="UP000694388">
    <property type="component" value="Unplaced"/>
</dbReference>
<keyword evidence="2 6" id="KW-0645">Protease</keyword>
<dbReference type="InterPro" id="IPR019165">
    <property type="entry name" value="Peptidase_M76_ATP23"/>
</dbReference>
<dbReference type="GeneTree" id="ENSGT00390000010948"/>
<keyword evidence="5 6" id="KW-0482">Metalloprotease</keyword>
<feature type="compositionally biased region" description="Basic and acidic residues" evidence="7">
    <location>
        <begin position="1"/>
        <end position="13"/>
    </location>
</feature>
<keyword evidence="3 6" id="KW-0479">Metal-binding</keyword>
<dbReference type="Pfam" id="PF09768">
    <property type="entry name" value="Peptidase_M76"/>
    <property type="match status" value="1"/>
</dbReference>
<evidence type="ECO:0000256" key="4">
    <source>
        <dbReference type="ARBA" id="ARBA00022801"/>
    </source>
</evidence>
<evidence type="ECO:0000313" key="9">
    <source>
        <dbReference type="Proteomes" id="UP000694388"/>
    </source>
</evidence>
<name>A0A8C4WWG5_EPTBU</name>
<evidence type="ECO:0000256" key="2">
    <source>
        <dbReference type="ARBA" id="ARBA00022670"/>
    </source>
</evidence>
<dbReference type="AlphaFoldDB" id="A0A8C4WWG5"/>
<dbReference type="Ensembl" id="ENSEBUT00000015978.1">
    <property type="protein sequence ID" value="ENSEBUP00000015402.1"/>
    <property type="gene ID" value="ENSEBUG00000009712.1"/>
</dbReference>
<evidence type="ECO:0000256" key="1">
    <source>
        <dbReference type="ARBA" id="ARBA00009915"/>
    </source>
</evidence>
<dbReference type="GO" id="GO:0046872">
    <property type="term" value="F:metal ion binding"/>
    <property type="evidence" value="ECO:0007669"/>
    <property type="project" value="UniProtKB-KW"/>
</dbReference>
<feature type="region of interest" description="Disordered" evidence="7">
    <location>
        <begin position="1"/>
        <end position="33"/>
    </location>
</feature>
<dbReference type="GO" id="GO:0034982">
    <property type="term" value="P:mitochondrial protein processing"/>
    <property type="evidence" value="ECO:0007669"/>
    <property type="project" value="TreeGrafter"/>
</dbReference>
<evidence type="ECO:0000256" key="7">
    <source>
        <dbReference type="SAM" id="MobiDB-lite"/>
    </source>
</evidence>
<evidence type="ECO:0000256" key="6">
    <source>
        <dbReference type="RuleBase" id="RU364057"/>
    </source>
</evidence>
<dbReference type="GO" id="GO:0033615">
    <property type="term" value="P:mitochondrial proton-transporting ATP synthase complex assembly"/>
    <property type="evidence" value="ECO:0007669"/>
    <property type="project" value="TreeGrafter"/>
</dbReference>
<reference evidence="8" key="1">
    <citation type="submission" date="2025-08" db="UniProtKB">
        <authorList>
            <consortium name="Ensembl"/>
        </authorList>
    </citation>
    <scope>IDENTIFICATION</scope>
</reference>
<proteinExistence type="inferred from homology"/>
<evidence type="ECO:0000256" key="3">
    <source>
        <dbReference type="ARBA" id="ARBA00022723"/>
    </source>
</evidence>
<accession>A0A8C4WWG5</accession>